<feature type="compositionally biased region" description="Low complexity" evidence="1">
    <location>
        <begin position="56"/>
        <end position="65"/>
    </location>
</feature>
<sequence length="133" mass="12162">MGDESGGDRSGQPDAGIAAGRRTEAGGSLVGIVGVQGAGLVDGVGEAAGVHVGSAVGAGEDGSVVGEDEEAADALAEGDGAPGAGAPVSGVAVGETPWSRGVSTTIGVPSGSPARGPAPSGEVDAGTVGETEG</sequence>
<keyword evidence="3" id="KW-1185">Reference proteome</keyword>
<feature type="region of interest" description="Disordered" evidence="1">
    <location>
        <begin position="56"/>
        <end position="133"/>
    </location>
</feature>
<comment type="caution">
    <text evidence="2">The sequence shown here is derived from an EMBL/GenBank/DDBJ whole genome shotgun (WGS) entry which is preliminary data.</text>
</comment>
<protein>
    <submittedName>
        <fullName evidence="2">Uncharacterized protein</fullName>
    </submittedName>
</protein>
<organism evidence="2 3">
    <name type="scientific">Pseudofrankia asymbiotica</name>
    <dbReference type="NCBI Taxonomy" id="1834516"/>
    <lineage>
        <taxon>Bacteria</taxon>
        <taxon>Bacillati</taxon>
        <taxon>Actinomycetota</taxon>
        <taxon>Actinomycetes</taxon>
        <taxon>Frankiales</taxon>
        <taxon>Frankiaceae</taxon>
        <taxon>Pseudofrankia</taxon>
    </lineage>
</organism>
<reference evidence="3" key="1">
    <citation type="submission" date="2016-10" db="EMBL/GenBank/DDBJ databases">
        <title>Frankia sp. NRRL B-16386 Genome sequencing.</title>
        <authorList>
            <person name="Ghodhbane-Gtari F."/>
            <person name="Swanson E."/>
            <person name="Gueddou A."/>
            <person name="Hezbri K."/>
            <person name="Ktari K."/>
            <person name="Nouioui I."/>
            <person name="Morris K."/>
            <person name="Simpson S."/>
            <person name="Abebe-Akele F."/>
            <person name="Thomas K."/>
            <person name="Gtari M."/>
            <person name="Tisa L.S."/>
        </authorList>
    </citation>
    <scope>NUCLEOTIDE SEQUENCE [LARGE SCALE GENOMIC DNA]</scope>
    <source>
        <strain evidence="3">NRRL B-16386</strain>
    </source>
</reference>
<proteinExistence type="predicted"/>
<evidence type="ECO:0000313" key="2">
    <source>
        <dbReference type="EMBL" id="ONH32226.1"/>
    </source>
</evidence>
<name>A0A1V2IIB5_9ACTN</name>
<dbReference type="Proteomes" id="UP000188929">
    <property type="component" value="Unassembled WGS sequence"/>
</dbReference>
<accession>A0A1V2IIB5</accession>
<evidence type="ECO:0000256" key="1">
    <source>
        <dbReference type="SAM" id="MobiDB-lite"/>
    </source>
</evidence>
<gene>
    <name evidence="2" type="ORF">BL253_05640</name>
</gene>
<feature type="compositionally biased region" description="Low complexity" evidence="1">
    <location>
        <begin position="107"/>
        <end position="121"/>
    </location>
</feature>
<evidence type="ECO:0000313" key="3">
    <source>
        <dbReference type="Proteomes" id="UP000188929"/>
    </source>
</evidence>
<dbReference type="AlphaFoldDB" id="A0A1V2IIB5"/>
<feature type="compositionally biased region" description="Low complexity" evidence="1">
    <location>
        <begin position="73"/>
        <end position="95"/>
    </location>
</feature>
<dbReference type="STRING" id="1834516.BL253_05640"/>
<dbReference type="EMBL" id="MOMC01000012">
    <property type="protein sequence ID" value="ONH32226.1"/>
    <property type="molecule type" value="Genomic_DNA"/>
</dbReference>
<feature type="region of interest" description="Disordered" evidence="1">
    <location>
        <begin position="1"/>
        <end position="22"/>
    </location>
</feature>